<dbReference type="EMBL" id="MFQW01000009">
    <property type="protein sequence ID" value="OGH86617.1"/>
    <property type="molecule type" value="Genomic_DNA"/>
</dbReference>
<sequence length="411" mass="44772">MHRVFLKDLSTQVCTKLLHAYALIASDLDLLAQRVVHSDDRSSRRHPHGPASAKHEVPVVAKEHRRDLTSIEPETNRPTSPSYEVDVQVLEDEPVTLVVTRVGVLLGHGGRTLYENPINVQQEAILGGDHISTHLVKEADLAQSTRLHIVHLDDEARDAGGVVLHHIGLTGVVLEGHLPDRGLTDGVIATPRIALLVLAKCRLALVSKVASQRTDMWREHTEVVGARIIVVAVAIERATVIFTTRHTDRVVVKSELIATLVATTKLLHLAESLDAATCRLPNRVLHAETSTQAILIVVAGLDRLAGRLAIELDAETPLFACDLVTRRSDENQNVAAHFGDQRIDGGGGIEARAGIARSTSRILLLVVVVVDVSVTASSDDEQGQQGPHELPHSRPPSMKTQNKFRLKNFLV</sequence>
<gene>
    <name evidence="2" type="ORF">A2493_00440</name>
</gene>
<reference evidence="2 3" key="1">
    <citation type="journal article" date="2016" name="Nat. Commun.">
        <title>Thousands of microbial genomes shed light on interconnected biogeochemical processes in an aquifer system.</title>
        <authorList>
            <person name="Anantharaman K."/>
            <person name="Brown C.T."/>
            <person name="Hug L.A."/>
            <person name="Sharon I."/>
            <person name="Castelle C.J."/>
            <person name="Probst A.J."/>
            <person name="Thomas B.C."/>
            <person name="Singh A."/>
            <person name="Wilkins M.J."/>
            <person name="Karaoz U."/>
            <person name="Brodie E.L."/>
            <person name="Williams K.H."/>
            <person name="Hubbard S.S."/>
            <person name="Banfield J.F."/>
        </authorList>
    </citation>
    <scope>NUCLEOTIDE SEQUENCE [LARGE SCALE GENOMIC DNA]</scope>
</reference>
<evidence type="ECO:0000313" key="2">
    <source>
        <dbReference type="EMBL" id="OGH86617.1"/>
    </source>
</evidence>
<organism evidence="2 3">
    <name type="scientific">Candidatus Magasanikbacteria bacterium RIFOXYC12_FULL_33_11</name>
    <dbReference type="NCBI Taxonomy" id="1798701"/>
    <lineage>
        <taxon>Bacteria</taxon>
        <taxon>Candidatus Magasanikiibacteriota</taxon>
    </lineage>
</organism>
<comment type="caution">
    <text evidence="2">The sequence shown here is derived from an EMBL/GenBank/DDBJ whole genome shotgun (WGS) entry which is preliminary data.</text>
</comment>
<feature type="compositionally biased region" description="Polar residues" evidence="1">
    <location>
        <begin position="72"/>
        <end position="81"/>
    </location>
</feature>
<name>A0A1F6NRP3_9BACT</name>
<accession>A0A1F6NRP3</accession>
<dbReference type="Proteomes" id="UP000178349">
    <property type="component" value="Unassembled WGS sequence"/>
</dbReference>
<evidence type="ECO:0000256" key="1">
    <source>
        <dbReference type="SAM" id="MobiDB-lite"/>
    </source>
</evidence>
<protein>
    <submittedName>
        <fullName evidence="2">Uncharacterized protein</fullName>
    </submittedName>
</protein>
<proteinExistence type="predicted"/>
<feature type="compositionally biased region" description="Basic and acidic residues" evidence="1">
    <location>
        <begin position="53"/>
        <end position="69"/>
    </location>
</feature>
<evidence type="ECO:0000313" key="3">
    <source>
        <dbReference type="Proteomes" id="UP000178349"/>
    </source>
</evidence>
<feature type="region of interest" description="Disordered" evidence="1">
    <location>
        <begin position="377"/>
        <end position="401"/>
    </location>
</feature>
<feature type="region of interest" description="Disordered" evidence="1">
    <location>
        <begin position="39"/>
        <end position="81"/>
    </location>
</feature>
<dbReference type="AlphaFoldDB" id="A0A1F6NRP3"/>